<keyword evidence="2" id="KW-0472">Membrane</keyword>
<reference evidence="3 4" key="2">
    <citation type="submission" date="2020-03" db="EMBL/GenBank/DDBJ databases">
        <title>Roseomonas stagni sp. nov., isolated from pond water in Japan.</title>
        <authorList>
            <person name="Furuhata K."/>
            <person name="Miyamoto H."/>
            <person name="Goto K."/>
        </authorList>
    </citation>
    <scope>NUCLEOTIDE SEQUENCE [LARGE SCALE GENOMIC DNA]</scope>
    <source>
        <strain evidence="3 4">PeD5</strain>
    </source>
</reference>
<name>A0A6M1LUP8_9PROT</name>
<evidence type="ECO:0000256" key="2">
    <source>
        <dbReference type="SAM" id="Phobius"/>
    </source>
</evidence>
<evidence type="ECO:0000313" key="3">
    <source>
        <dbReference type="EMBL" id="NGM23927.1"/>
    </source>
</evidence>
<reference evidence="3 4" key="1">
    <citation type="submission" date="2020-02" db="EMBL/GenBank/DDBJ databases">
        <authorList>
            <person name="Kim H.M."/>
            <person name="Jeon C.O."/>
        </authorList>
    </citation>
    <scope>NUCLEOTIDE SEQUENCE [LARGE SCALE GENOMIC DNA]</scope>
    <source>
        <strain evidence="3 4">PeD5</strain>
    </source>
</reference>
<dbReference type="AlphaFoldDB" id="A0A6M1LUP8"/>
<keyword evidence="2" id="KW-0812">Transmembrane</keyword>
<comment type="caution">
    <text evidence="3">The sequence shown here is derived from an EMBL/GenBank/DDBJ whole genome shotgun (WGS) entry which is preliminary data.</text>
</comment>
<accession>A0A6M1LUP8</accession>
<organism evidence="3 4">
    <name type="scientific">Falsiroseomonas algicola</name>
    <dbReference type="NCBI Taxonomy" id="2716930"/>
    <lineage>
        <taxon>Bacteria</taxon>
        <taxon>Pseudomonadati</taxon>
        <taxon>Pseudomonadota</taxon>
        <taxon>Alphaproteobacteria</taxon>
        <taxon>Acetobacterales</taxon>
        <taxon>Roseomonadaceae</taxon>
        <taxon>Falsiroseomonas</taxon>
    </lineage>
</organism>
<protein>
    <submittedName>
        <fullName evidence="3">DUF2852 domain-containing protein</fullName>
    </submittedName>
</protein>
<sequence length="138" mass="15938">MTPATAFPGFPPATADRPWRQRFFLRGWRLPVMIAGFIAWWPIGLFLLALFGVLHAMPCSARFALRSRLRDRMPAALAGTSGNSAFDEHRASVLRRLEEERRALDAQQAEFAAFMDQLRRARDREEFERFMQARDARV</sequence>
<dbReference type="InterPro" id="IPR021273">
    <property type="entry name" value="DUF2852"/>
</dbReference>
<feature type="coiled-coil region" evidence="1">
    <location>
        <begin position="90"/>
        <end position="124"/>
    </location>
</feature>
<dbReference type="Proteomes" id="UP000475385">
    <property type="component" value="Unassembled WGS sequence"/>
</dbReference>
<feature type="transmembrane region" description="Helical" evidence="2">
    <location>
        <begin position="39"/>
        <end position="65"/>
    </location>
</feature>
<gene>
    <name evidence="3" type="ORF">G3576_28230</name>
</gene>
<dbReference type="EMBL" id="JAAIKB010000021">
    <property type="protein sequence ID" value="NGM23927.1"/>
    <property type="molecule type" value="Genomic_DNA"/>
</dbReference>
<proteinExistence type="predicted"/>
<evidence type="ECO:0000256" key="1">
    <source>
        <dbReference type="SAM" id="Coils"/>
    </source>
</evidence>
<keyword evidence="4" id="KW-1185">Reference proteome</keyword>
<dbReference type="Pfam" id="PF11014">
    <property type="entry name" value="DUF2852"/>
    <property type="match status" value="1"/>
</dbReference>
<dbReference type="RefSeq" id="WP_164697841.1">
    <property type="nucleotide sequence ID" value="NZ_JAAIKB010000021.1"/>
</dbReference>
<keyword evidence="1" id="KW-0175">Coiled coil</keyword>
<keyword evidence="2" id="KW-1133">Transmembrane helix</keyword>
<evidence type="ECO:0000313" key="4">
    <source>
        <dbReference type="Proteomes" id="UP000475385"/>
    </source>
</evidence>